<reference evidence="2 3" key="1">
    <citation type="submission" date="2015-03" db="EMBL/GenBank/DDBJ databases">
        <authorList>
            <person name="Hassan Y.I."/>
            <person name="Lepp D."/>
            <person name="Li X.-Z."/>
            <person name="Zhou T."/>
        </authorList>
    </citation>
    <scope>NUCLEOTIDE SEQUENCE [LARGE SCALE GENOMIC DNA]</scope>
    <source>
        <strain evidence="2 3">BD-c194</strain>
    </source>
</reference>
<dbReference type="AlphaFoldDB" id="A0A0F5FT56"/>
<name>A0A0F5FT56_9HYPH</name>
<keyword evidence="3" id="KW-1185">Reference proteome</keyword>
<dbReference type="Proteomes" id="UP000033632">
    <property type="component" value="Unassembled WGS sequence"/>
</dbReference>
<dbReference type="Gene3D" id="3.30.160.250">
    <property type="match status" value="1"/>
</dbReference>
<dbReference type="InterPro" id="IPR035069">
    <property type="entry name" value="TTHA1013/TTHA0281-like"/>
</dbReference>
<proteinExistence type="predicted"/>
<dbReference type="RefSeq" id="WP_046108400.1">
    <property type="nucleotide sequence ID" value="NZ_JZEX01000097.1"/>
</dbReference>
<dbReference type="STRING" id="443610.VE25_09660"/>
<dbReference type="SUPFAM" id="SSF143100">
    <property type="entry name" value="TTHA1013/TTHA0281-like"/>
    <property type="match status" value="1"/>
</dbReference>
<dbReference type="Pfam" id="PF15919">
    <property type="entry name" value="HicB_lk_antitox"/>
    <property type="match status" value="1"/>
</dbReference>
<evidence type="ECO:0000313" key="2">
    <source>
        <dbReference type="EMBL" id="KKB12034.1"/>
    </source>
</evidence>
<dbReference type="EMBL" id="JZEX01000097">
    <property type="protein sequence ID" value="KKB12034.1"/>
    <property type="molecule type" value="Genomic_DNA"/>
</dbReference>
<dbReference type="PATRIC" id="fig|443610.3.peg.99"/>
<dbReference type="OrthoDB" id="9807959at2"/>
<organism evidence="2 3">
    <name type="scientific">Devosia geojensis</name>
    <dbReference type="NCBI Taxonomy" id="443610"/>
    <lineage>
        <taxon>Bacteria</taxon>
        <taxon>Pseudomonadati</taxon>
        <taxon>Pseudomonadota</taxon>
        <taxon>Alphaproteobacteria</taxon>
        <taxon>Hyphomicrobiales</taxon>
        <taxon>Devosiaceae</taxon>
        <taxon>Devosia</taxon>
    </lineage>
</organism>
<comment type="caution">
    <text evidence="2">The sequence shown here is derived from an EMBL/GenBank/DDBJ whole genome shotgun (WGS) entry which is preliminary data.</text>
</comment>
<evidence type="ECO:0000313" key="3">
    <source>
        <dbReference type="Proteomes" id="UP000033632"/>
    </source>
</evidence>
<sequence length="136" mass="13969">MTRYIALVDFADGAYGVSFPDVPGCTAMASTQDEAINDAADALAEWAADELADGNEAPAPRSLEELLADADVKKALAGGAILASVPLIMDTGRLARANISIDVGLLADIDQAAHRIGVTRSAFLAAAARDKIKATA</sequence>
<protein>
    <recommendedName>
        <fullName evidence="1">HicB-like antitoxin of toxin-antitoxin system domain-containing protein</fullName>
    </recommendedName>
</protein>
<feature type="domain" description="HicB-like antitoxin of toxin-antitoxin system" evidence="1">
    <location>
        <begin position="11"/>
        <end position="128"/>
    </location>
</feature>
<evidence type="ECO:0000259" key="1">
    <source>
        <dbReference type="Pfam" id="PF15919"/>
    </source>
</evidence>
<gene>
    <name evidence="2" type="ORF">VE25_09660</name>
</gene>
<dbReference type="InterPro" id="IPR031807">
    <property type="entry name" value="HicB-like"/>
</dbReference>
<accession>A0A0F5FT56</accession>